<proteinExistence type="inferred from homology"/>
<protein>
    <recommendedName>
        <fullName evidence="3 10">Dolichol phosphate-mannose biosynthesis regulatory protein</fullName>
    </recommendedName>
</protein>
<keyword evidence="6 10" id="KW-1133">Transmembrane helix</keyword>
<dbReference type="UniPathway" id="UPA00378"/>
<evidence type="ECO:0000256" key="10">
    <source>
        <dbReference type="RuleBase" id="RU365084"/>
    </source>
</evidence>
<comment type="similarity">
    <text evidence="2 10">Belongs to the DPM2 family.</text>
</comment>
<dbReference type="KEGG" id="aten:116294957"/>
<accession>A0A6P8HTF4</accession>
<comment type="subunit">
    <text evidence="9">Component of the dolichol-phosphate mannose (DPM) synthase complex composed of DPM1, DPM2 and DPM3; in the complex interacts directly with DPM3. Component of the glycosylphosphatidylinositol-N-acetylglucosaminyltransferase (GPI-GnT) complex composed at least by PIGA, PIGC, PIGH, PIGP, PIGQ, PIGY and DPM2. Interacts with PIGA, PIGC and PIGQ.</text>
</comment>
<comment type="subcellular location">
    <subcellularLocation>
        <location evidence="1 10">Endoplasmic reticulum membrane</location>
        <topology evidence="1 10">Multi-pass membrane protein</topology>
    </subcellularLocation>
</comment>
<dbReference type="GO" id="GO:0033185">
    <property type="term" value="C:dolichol-phosphate-mannose synthase complex"/>
    <property type="evidence" value="ECO:0007669"/>
    <property type="project" value="TreeGrafter"/>
</dbReference>
<name>A0A6P8HTF4_ACTTE</name>
<evidence type="ECO:0000256" key="1">
    <source>
        <dbReference type="ARBA" id="ARBA00004477"/>
    </source>
</evidence>
<dbReference type="PANTHER" id="PTHR15039">
    <property type="entry name" value="DOLICHOL PHOSPHATE-MANNOSE BIOSYNTHESIS REGULATORY PROTEIN"/>
    <property type="match status" value="1"/>
</dbReference>
<evidence type="ECO:0000256" key="4">
    <source>
        <dbReference type="ARBA" id="ARBA00022692"/>
    </source>
</evidence>
<dbReference type="AlphaFoldDB" id="A0A6P8HTF4"/>
<feature type="transmembrane region" description="Helical" evidence="10">
    <location>
        <begin position="51"/>
        <end position="74"/>
    </location>
</feature>
<evidence type="ECO:0000256" key="9">
    <source>
        <dbReference type="ARBA" id="ARBA00046896"/>
    </source>
</evidence>
<dbReference type="GO" id="GO:0006506">
    <property type="term" value="P:GPI anchor biosynthetic process"/>
    <property type="evidence" value="ECO:0007669"/>
    <property type="project" value="TreeGrafter"/>
</dbReference>
<comment type="pathway">
    <text evidence="10">Protein modification; protein glycosylation.</text>
</comment>
<evidence type="ECO:0000256" key="2">
    <source>
        <dbReference type="ARBA" id="ARBA00005478"/>
    </source>
</evidence>
<evidence type="ECO:0000256" key="6">
    <source>
        <dbReference type="ARBA" id="ARBA00022989"/>
    </source>
</evidence>
<dbReference type="GO" id="GO:0005789">
    <property type="term" value="C:endoplasmic reticulum membrane"/>
    <property type="evidence" value="ECO:0007669"/>
    <property type="project" value="UniProtKB-SubCell"/>
</dbReference>
<dbReference type="Pfam" id="PF07297">
    <property type="entry name" value="DPM2"/>
    <property type="match status" value="1"/>
</dbReference>
<gene>
    <name evidence="12" type="primary">LOC116294957</name>
</gene>
<evidence type="ECO:0000313" key="12">
    <source>
        <dbReference type="RefSeq" id="XP_031558513.1"/>
    </source>
</evidence>
<dbReference type="GO" id="GO:0030234">
    <property type="term" value="F:enzyme regulator activity"/>
    <property type="evidence" value="ECO:0007669"/>
    <property type="project" value="UniProtKB-UniRule"/>
</dbReference>
<dbReference type="InParanoid" id="A0A6P8HTF4"/>
<evidence type="ECO:0000313" key="11">
    <source>
        <dbReference type="Proteomes" id="UP000515163"/>
    </source>
</evidence>
<dbReference type="GO" id="GO:0180047">
    <property type="term" value="P:dolichol phosphate mannose biosynthetic process"/>
    <property type="evidence" value="ECO:0007669"/>
    <property type="project" value="InterPro"/>
</dbReference>
<keyword evidence="7 10" id="KW-0472">Membrane</keyword>
<keyword evidence="4 10" id="KW-0812">Transmembrane</keyword>
<feature type="transmembrane region" description="Helical" evidence="10">
    <location>
        <begin position="12"/>
        <end position="31"/>
    </location>
</feature>
<evidence type="ECO:0000256" key="7">
    <source>
        <dbReference type="ARBA" id="ARBA00023136"/>
    </source>
</evidence>
<evidence type="ECO:0000256" key="3">
    <source>
        <dbReference type="ARBA" id="ARBA00018157"/>
    </source>
</evidence>
<evidence type="ECO:0000256" key="8">
    <source>
        <dbReference type="ARBA" id="ARBA00045174"/>
    </source>
</evidence>
<dbReference type="InterPro" id="IPR009914">
    <property type="entry name" value="DPM2"/>
</dbReference>
<dbReference type="GeneID" id="116294957"/>
<reference evidence="12" key="1">
    <citation type="submission" date="2025-08" db="UniProtKB">
        <authorList>
            <consortium name="RefSeq"/>
        </authorList>
    </citation>
    <scope>IDENTIFICATION</scope>
    <source>
        <tissue evidence="12">Tentacle</tissue>
    </source>
</reference>
<keyword evidence="11" id="KW-1185">Reference proteome</keyword>
<comment type="function">
    <text evidence="10">Regulatory subunit of the dolichol-phosphate mannose (DPM) synthase complex; essential for the ER localization.</text>
</comment>
<sequence>MATGLDRAAGMGMVLLGGLIFIYYSIWIIVLPFVESGHILHQFFLPRMYSVIIPVVAGVILLGVIGVFITVIMLKNTKKPKKSN</sequence>
<dbReference type="RefSeq" id="XP_031558513.1">
    <property type="nucleotide sequence ID" value="XM_031702653.1"/>
</dbReference>
<organism evidence="11 12">
    <name type="scientific">Actinia tenebrosa</name>
    <name type="common">Australian red waratah sea anemone</name>
    <dbReference type="NCBI Taxonomy" id="6105"/>
    <lineage>
        <taxon>Eukaryota</taxon>
        <taxon>Metazoa</taxon>
        <taxon>Cnidaria</taxon>
        <taxon>Anthozoa</taxon>
        <taxon>Hexacorallia</taxon>
        <taxon>Actiniaria</taxon>
        <taxon>Actiniidae</taxon>
        <taxon>Actinia</taxon>
    </lineage>
</organism>
<dbReference type="PANTHER" id="PTHR15039:SF11">
    <property type="entry name" value="DOLICHOL PHOSPHATE-MANNOSE BIOSYNTHESIS REGULATORY PROTEIN"/>
    <property type="match status" value="1"/>
</dbReference>
<comment type="function">
    <text evidence="8">Regulates the biosynthesis of dolichol phosphate-mannose. Regulatory subunit of the dolichol-phosphate mannose (DPM) synthase complex; essential for the ER localization and stable expression of DPM1. Part of the glycosylphosphatidylinositol-N-acetylglucosaminyltransferase (GPI-GnT) complex that catalyzes the transfer of N-acetylglucosamine from UDP-N-acetylglucosamine to phosphatidylinositol and participates in the first step of GPI biosynthesis. May act by regulating the GPI-GNT complex.</text>
</comment>
<evidence type="ECO:0000256" key="5">
    <source>
        <dbReference type="ARBA" id="ARBA00022824"/>
    </source>
</evidence>
<dbReference type="OrthoDB" id="311279at2759"/>
<dbReference type="Proteomes" id="UP000515163">
    <property type="component" value="Unplaced"/>
</dbReference>
<keyword evidence="5 10" id="KW-0256">Endoplasmic reticulum</keyword>
<dbReference type="FunCoup" id="A0A6P8HTF4">
    <property type="interactions" value="142"/>
</dbReference>